<dbReference type="GO" id="GO:0031578">
    <property type="term" value="P:mitotic spindle orientation checkpoint signaling"/>
    <property type="evidence" value="ECO:0007669"/>
    <property type="project" value="TreeGrafter"/>
</dbReference>
<dbReference type="PANTHER" id="PTHR35140">
    <property type="entry name" value="MITOTIC CHECK POINT PROTEIN BFA1"/>
    <property type="match status" value="1"/>
</dbReference>
<feature type="compositionally biased region" description="Acidic residues" evidence="1">
    <location>
        <begin position="158"/>
        <end position="169"/>
    </location>
</feature>
<evidence type="ECO:0000313" key="2">
    <source>
        <dbReference type="EMBL" id="RMY52883.1"/>
    </source>
</evidence>
<dbReference type="GO" id="GO:0005096">
    <property type="term" value="F:GTPase activator activity"/>
    <property type="evidence" value="ECO:0007669"/>
    <property type="project" value="InterPro"/>
</dbReference>
<protein>
    <submittedName>
        <fullName evidence="2">Uncharacterized protein</fullName>
    </submittedName>
</protein>
<proteinExistence type="predicted"/>
<dbReference type="OrthoDB" id="19159at2759"/>
<feature type="region of interest" description="Disordered" evidence="1">
    <location>
        <begin position="655"/>
        <end position="689"/>
    </location>
</feature>
<dbReference type="GO" id="GO:0044732">
    <property type="term" value="C:mitotic spindle pole body"/>
    <property type="evidence" value="ECO:0007669"/>
    <property type="project" value="TreeGrafter"/>
</dbReference>
<sequence>MRPRSRRSGAGCRGGQLTSTQDGWPRRRTRGAQHCYSERDEDFQGDIAFGNSVGTAQTNFSSRLSVHSESVAGDDDWNVVLPPPNDDRATDKAVQSAKQAGIPLPENVPQSALLGGSIKRLGKQSAGTRQKIGDDWDNDLEMPAGGLQLKPKKAPEPHEEEFDDFDDLEGSLGTRFAGTKHSGRNRSSSASAMSPSLGSATAESEEDAFGGLELPEGPMDFEAILKKRRAAEAELSDISQQPEQSPCIEQPETVKVHKKSKLLSDDKEDFLNDFELGGGEILDNRKTRFNKNLKIKNPPKPATSAQRGGTTLNFHEKPTDKPLHMRSHLPRPVSGSKQPPSRLEPVFETGAPRAIHERRQPTTTGAQLLKSKRSMPAIGSQRNMSSTQKPSFIPAGISRGPQNAAQRAMPYHLRRESDPNRQGAQSPPPRPSSRLSNAYVPDTPSRAGRQNRKDVAPAALAREAAGKKTLTKPARKRNWGDGNELELFDDLPTSQVKESKYVKEPIARGPPRTGARQTPSRTDVRDPAKRAIPDRMTTPAPPRTPASPTKGFQEAHTPSYLRDTAASRIARESRLAGSNPRPRSEGPLQPLATNWKAQIAARSPHTSPSAQRQKAKRPQPTLIKNMGSSMAKTEKGMTYNPITQRWEGNENTLTHFDIPPPLQTPTPTGHQRQSSWLEAGPPPSASPPRPALIAPMKAAHGVQANGGMVFDPRQMKWLKLKEGRDISGPISPSVTDNEEEDDAFAGIEDLKDENEPIPGAGTASVGGMASPVSMAAAGVGDVHEEFDLGPQFIRIQREEENMWRRRCELWFPTDGSRQDNGQWRWSIRDMVPQEVVAEGF</sequence>
<dbReference type="Proteomes" id="UP000269276">
    <property type="component" value="Unassembled WGS sequence"/>
</dbReference>
<feature type="compositionally biased region" description="Basic and acidic residues" evidence="1">
    <location>
        <begin position="314"/>
        <end position="323"/>
    </location>
</feature>
<feature type="region of interest" description="Disordered" evidence="1">
    <location>
        <begin position="1"/>
        <end position="33"/>
    </location>
</feature>
<feature type="compositionally biased region" description="Basic and acidic residues" evidence="1">
    <location>
        <begin position="497"/>
        <end position="506"/>
    </location>
</feature>
<comment type="caution">
    <text evidence="2">The sequence shown here is derived from an EMBL/GenBank/DDBJ whole genome shotgun (WGS) entry which is preliminary data.</text>
</comment>
<dbReference type="GO" id="GO:1990334">
    <property type="term" value="C:Bfa1-Bub2 complex"/>
    <property type="evidence" value="ECO:0007669"/>
    <property type="project" value="InterPro"/>
</dbReference>
<feature type="region of interest" description="Disordered" evidence="1">
    <location>
        <begin position="232"/>
        <end position="252"/>
    </location>
</feature>
<feature type="compositionally biased region" description="Low complexity" evidence="1">
    <location>
        <begin position="187"/>
        <end position="200"/>
    </location>
</feature>
<evidence type="ECO:0000313" key="3">
    <source>
        <dbReference type="Proteomes" id="UP000269276"/>
    </source>
</evidence>
<dbReference type="EMBL" id="QWIP01000876">
    <property type="protein sequence ID" value="RMY52883.1"/>
    <property type="molecule type" value="Genomic_DNA"/>
</dbReference>
<accession>A0A3M7CLH5</accession>
<dbReference type="AlphaFoldDB" id="A0A3M7CLH5"/>
<name>A0A3M7CLH5_HORWE</name>
<feature type="region of interest" description="Disordered" evidence="1">
    <location>
        <begin position="599"/>
        <end position="623"/>
    </location>
</feature>
<organism evidence="2 3">
    <name type="scientific">Hortaea werneckii</name>
    <name type="common">Black yeast</name>
    <name type="synonym">Cladosporium werneckii</name>
    <dbReference type="NCBI Taxonomy" id="91943"/>
    <lineage>
        <taxon>Eukaryota</taxon>
        <taxon>Fungi</taxon>
        <taxon>Dikarya</taxon>
        <taxon>Ascomycota</taxon>
        <taxon>Pezizomycotina</taxon>
        <taxon>Dothideomycetes</taxon>
        <taxon>Dothideomycetidae</taxon>
        <taxon>Mycosphaerellales</taxon>
        <taxon>Teratosphaeriaceae</taxon>
        <taxon>Hortaea</taxon>
    </lineage>
</organism>
<feature type="compositionally biased region" description="Basic and acidic residues" evidence="1">
    <location>
        <begin position="522"/>
        <end position="533"/>
    </location>
</feature>
<dbReference type="PANTHER" id="PTHR35140:SF1">
    <property type="entry name" value="MITOTIC CHECK POINT PROTEIN BFA1"/>
    <property type="match status" value="1"/>
</dbReference>
<feature type="compositionally biased region" description="Polar residues" evidence="1">
    <location>
        <begin position="665"/>
        <end position="676"/>
    </location>
</feature>
<reference evidence="2 3" key="1">
    <citation type="journal article" date="2018" name="BMC Genomics">
        <title>Genomic evidence for intraspecific hybridization in a clonal and extremely halotolerant yeast.</title>
        <authorList>
            <person name="Gostincar C."/>
            <person name="Stajich J.E."/>
            <person name="Zupancic J."/>
            <person name="Zalar P."/>
            <person name="Gunde-Cimerman N."/>
        </authorList>
    </citation>
    <scope>NUCLEOTIDE SEQUENCE [LARGE SCALE GENOMIC DNA]</scope>
    <source>
        <strain evidence="2 3">EXF-2682</strain>
    </source>
</reference>
<dbReference type="InterPro" id="IPR034586">
    <property type="entry name" value="Bfa1/Byr4"/>
</dbReference>
<feature type="region of interest" description="Disordered" evidence="1">
    <location>
        <begin position="122"/>
        <end position="216"/>
    </location>
</feature>
<feature type="region of interest" description="Disordered" evidence="1">
    <location>
        <begin position="291"/>
        <end position="560"/>
    </location>
</feature>
<feature type="compositionally biased region" description="Polar residues" evidence="1">
    <location>
        <begin position="380"/>
        <end position="390"/>
    </location>
</feature>
<feature type="compositionally biased region" description="Pro residues" evidence="1">
    <location>
        <begin position="680"/>
        <end position="689"/>
    </location>
</feature>
<gene>
    <name evidence="2" type="ORF">D0863_14125</name>
</gene>
<evidence type="ECO:0000256" key="1">
    <source>
        <dbReference type="SAM" id="MobiDB-lite"/>
    </source>
</evidence>
<feature type="compositionally biased region" description="Polar residues" evidence="1">
    <location>
        <begin position="303"/>
        <end position="313"/>
    </location>
</feature>